<keyword evidence="2" id="KW-0472">Membrane</keyword>
<dbReference type="AlphaFoldDB" id="A0A1H8ZHE0"/>
<feature type="compositionally biased region" description="Basic and acidic residues" evidence="1">
    <location>
        <begin position="7"/>
        <end position="22"/>
    </location>
</feature>
<reference evidence="4" key="1">
    <citation type="submission" date="2016-10" db="EMBL/GenBank/DDBJ databases">
        <authorList>
            <person name="Varghese N."/>
            <person name="Submissions S."/>
        </authorList>
    </citation>
    <scope>NUCLEOTIDE SEQUENCE [LARGE SCALE GENOMIC DNA]</scope>
    <source>
        <strain evidence="4">DSM 24740</strain>
    </source>
</reference>
<evidence type="ECO:0008006" key="5">
    <source>
        <dbReference type="Google" id="ProtNLM"/>
    </source>
</evidence>
<sequence>MSKRKSKADQKKAQKAAARDNTRVAATPVKTATPRAAASSKSSGPARAMTFGPETFKWMGIGFALVLIGLLLMAGGRGTEYNEFDIDKIYSFRRITLAPIVILSGLGVVIFAILKK</sequence>
<name>A0A1H8ZHE0_9BACT</name>
<feature type="region of interest" description="Disordered" evidence="1">
    <location>
        <begin position="1"/>
        <end position="47"/>
    </location>
</feature>
<evidence type="ECO:0000256" key="2">
    <source>
        <dbReference type="SAM" id="Phobius"/>
    </source>
</evidence>
<dbReference type="RefSeq" id="WP_090165045.1">
    <property type="nucleotide sequence ID" value="NZ_FOFB01000001.1"/>
</dbReference>
<dbReference type="Proteomes" id="UP000199021">
    <property type="component" value="Unassembled WGS sequence"/>
</dbReference>
<evidence type="ECO:0000313" key="4">
    <source>
        <dbReference type="Proteomes" id="UP000199021"/>
    </source>
</evidence>
<gene>
    <name evidence="3" type="ORF">SAMN05444359_101324</name>
</gene>
<accession>A0A1H8ZHE0</accession>
<keyword evidence="2" id="KW-1133">Transmembrane helix</keyword>
<keyword evidence="2" id="KW-0812">Transmembrane</keyword>
<evidence type="ECO:0000313" key="3">
    <source>
        <dbReference type="EMBL" id="SEP63771.1"/>
    </source>
</evidence>
<dbReference type="InterPro" id="IPR021448">
    <property type="entry name" value="DUF3098"/>
</dbReference>
<dbReference type="STRING" id="478744.SAMN05444359_101324"/>
<evidence type="ECO:0000256" key="1">
    <source>
        <dbReference type="SAM" id="MobiDB-lite"/>
    </source>
</evidence>
<dbReference type="Pfam" id="PF11297">
    <property type="entry name" value="DUF3098"/>
    <property type="match status" value="1"/>
</dbReference>
<dbReference type="OrthoDB" id="963379at2"/>
<keyword evidence="4" id="KW-1185">Reference proteome</keyword>
<feature type="transmembrane region" description="Helical" evidence="2">
    <location>
        <begin position="95"/>
        <end position="114"/>
    </location>
</feature>
<protein>
    <recommendedName>
        <fullName evidence="5">DUF3098 domain-containing protein</fullName>
    </recommendedName>
</protein>
<organism evidence="3 4">
    <name type="scientific">Neolewinella agarilytica</name>
    <dbReference type="NCBI Taxonomy" id="478744"/>
    <lineage>
        <taxon>Bacteria</taxon>
        <taxon>Pseudomonadati</taxon>
        <taxon>Bacteroidota</taxon>
        <taxon>Saprospiria</taxon>
        <taxon>Saprospirales</taxon>
        <taxon>Lewinellaceae</taxon>
        <taxon>Neolewinella</taxon>
    </lineage>
</organism>
<proteinExistence type="predicted"/>
<dbReference type="InParanoid" id="A0A1H8ZHE0"/>
<feature type="transmembrane region" description="Helical" evidence="2">
    <location>
        <begin position="56"/>
        <end position="75"/>
    </location>
</feature>
<dbReference type="EMBL" id="FOFB01000001">
    <property type="protein sequence ID" value="SEP63771.1"/>
    <property type="molecule type" value="Genomic_DNA"/>
</dbReference>